<keyword evidence="2" id="KW-0167">Capsid protein</keyword>
<organism evidence="2">
    <name type="scientific">Pistacia cryptic virus</name>
    <dbReference type="NCBI Taxonomy" id="2794235"/>
    <lineage>
        <taxon>Viruses</taxon>
        <taxon>Riboviria</taxon>
        <taxon>Orthornavirae</taxon>
        <taxon>Pisuviricota</taxon>
        <taxon>Duplopiviricetes</taxon>
        <taxon>Durnavirales</taxon>
        <taxon>Partitiviridae</taxon>
    </lineage>
</organism>
<proteinExistence type="predicted"/>
<dbReference type="GO" id="GO:0019028">
    <property type="term" value="C:viral capsid"/>
    <property type="evidence" value="ECO:0007669"/>
    <property type="project" value="UniProtKB-KW"/>
</dbReference>
<evidence type="ECO:0000256" key="1">
    <source>
        <dbReference type="SAM" id="MobiDB-lite"/>
    </source>
</evidence>
<feature type="region of interest" description="Disordered" evidence="1">
    <location>
        <begin position="1"/>
        <end position="45"/>
    </location>
</feature>
<reference evidence="2" key="1">
    <citation type="submission" date="2020-04" db="EMBL/GenBank/DDBJ databases">
        <title>Transcriptome data analysis revealed novel viruses for genus Pistacia in Iran, China, and Italy.</title>
        <authorList>
            <person name="Mohammadi M."/>
            <person name="Hosseini A."/>
            <person name="Nasrollanejad S."/>
        </authorList>
    </citation>
    <scope>NUCLEOTIDE SEQUENCE</scope>
    <source>
        <strain evidence="2">PisVera</strain>
    </source>
</reference>
<evidence type="ECO:0000313" key="2">
    <source>
        <dbReference type="EMBL" id="QPL17798.1"/>
    </source>
</evidence>
<feature type="compositionally biased region" description="Low complexity" evidence="1">
    <location>
        <begin position="16"/>
        <end position="30"/>
    </location>
</feature>
<sequence length="344" mass="38219">MASNIPNDSDNGADGTQQTPVVSTQQSSHVAPPETPSLGRARTERPVEPEHIYHAFNIKDVDEATIGNNELLFTLKEDGQLGIFYDRNLSTRIPTLIEMDANAVYNACVQTLTTVSERLLAIGKHMEPAPIPQTAANIAAQLSQGIMVMIYMKLRLTNYFDPRVMARFYKKPKVPVPFEVPRPYALAISQLGQIKASGLPSEEYFSPISSDTASGNFCLPTGTLWSPINYCRSVEYAKRIGIQFTTVDLSVKMGSTWWLYRPIQEQDVFALHCPLPEENFTRATACLHSLFCVNAAAGFFNPIFNLNALGDADYGTMLRTPPDRVDLSTYFAIEDAPEIVWKIT</sequence>
<keyword evidence="2" id="KW-0946">Virion</keyword>
<name>A0A7T0M817_9VIRU</name>
<dbReference type="EMBL" id="MT334611">
    <property type="protein sequence ID" value="QPL17798.1"/>
    <property type="molecule type" value="Genomic_RNA"/>
</dbReference>
<accession>A0A7T0M817</accession>
<feature type="compositionally biased region" description="Polar residues" evidence="1">
    <location>
        <begin position="1"/>
        <end position="10"/>
    </location>
</feature>
<protein>
    <submittedName>
        <fullName evidence="2">Coat protein</fullName>
    </submittedName>
</protein>